<protein>
    <submittedName>
        <fullName evidence="1">Uncharacterized protein</fullName>
    </submittedName>
</protein>
<proteinExistence type="predicted"/>
<accession>A0AAE8Y0P5</accession>
<organism evidence="1 2">
    <name type="scientific">Haloarcula tailed virus 2</name>
    <dbReference type="NCBI Taxonomy" id="2877989"/>
    <lineage>
        <taxon>Viruses</taxon>
        <taxon>Duplodnaviria</taxon>
        <taxon>Heunggongvirae</taxon>
        <taxon>Uroviricota</taxon>
        <taxon>Caudoviricetes</taxon>
        <taxon>Thumleimavirales</taxon>
        <taxon>Soleiviridae</taxon>
        <taxon>Eilatmyovirus</taxon>
        <taxon>Eilatmyovirus salis</taxon>
        <taxon>Eilatmyovirus HATV2</taxon>
    </lineage>
</organism>
<dbReference type="Proteomes" id="UP000827814">
    <property type="component" value="Segment"/>
</dbReference>
<name>A0AAE8Y0P5_9CAUD</name>
<evidence type="ECO:0000313" key="2">
    <source>
        <dbReference type="Proteomes" id="UP000827814"/>
    </source>
</evidence>
<reference evidence="1" key="1">
    <citation type="submission" date="2021-05" db="EMBL/GenBank/DDBJ databases">
        <title>Diversity, taxonomy and evolution of archaeal viruses of the class Caudoviricetes.</title>
        <authorList>
            <person name="Liu Y."/>
            <person name="Demina T.A."/>
            <person name="Roux S."/>
            <person name="Aiewsakun P."/>
            <person name="Kazlauskas D."/>
            <person name="Simmonds P."/>
            <person name="Prangishvili D."/>
            <person name="Oksanen H.M."/>
            <person name="Krupovic M."/>
        </authorList>
    </citation>
    <scope>NUCLEOTIDE SEQUENCE</scope>
    <source>
        <strain evidence="1">HATV-2/44</strain>
    </source>
</reference>
<evidence type="ECO:0000313" key="1">
    <source>
        <dbReference type="EMBL" id="UBF23254.1"/>
    </source>
</evidence>
<dbReference type="EMBL" id="MZ334525">
    <property type="protein sequence ID" value="UBF23254.1"/>
    <property type="molecule type" value="Genomic_DNA"/>
</dbReference>
<keyword evidence="2" id="KW-1185">Reference proteome</keyword>
<sequence length="172" mass="19583">MTVRGECTRCFARFDFGTMYDLNQTTTCKCCGELHTLEPVEHYGKEHSAVCVDCEAKVSERWLTMSRGCECGGTLVPHFVIDGRKEPLTTPSERFQWWHDPDVLAKAKNLRADTPAALKSKRDPVVGPLNLPIHTVSELFRNSKPVIKKGIMWVFKPLINERAYRAGKMSRR</sequence>
<gene>
    <name evidence="1" type="ORF">HATV-2_gp103</name>
</gene>